<dbReference type="EMBL" id="JAKNCJ010000012">
    <property type="protein sequence ID" value="MCL6424378.1"/>
    <property type="molecule type" value="Genomic_DNA"/>
</dbReference>
<keyword evidence="3" id="KW-1185">Reference proteome</keyword>
<protein>
    <submittedName>
        <fullName evidence="2">Uncharacterized protein</fullName>
    </submittedName>
</protein>
<reference evidence="2" key="1">
    <citation type="submission" date="2022-02" db="EMBL/GenBank/DDBJ databases">
        <authorList>
            <person name="Lee M."/>
            <person name="Kim S.-J."/>
            <person name="Jung M.-Y."/>
        </authorList>
    </citation>
    <scope>NUCLEOTIDE SEQUENCE</scope>
    <source>
        <strain evidence="2">JHP9</strain>
    </source>
</reference>
<dbReference type="Proteomes" id="UP001203761">
    <property type="component" value="Unassembled WGS sequence"/>
</dbReference>
<dbReference type="RefSeq" id="WP_249738458.1">
    <property type="nucleotide sequence ID" value="NZ_JAKNCJ010000012.1"/>
</dbReference>
<comment type="caution">
    <text evidence="2">The sequence shown here is derived from an EMBL/GenBank/DDBJ whole genome shotgun (WGS) entry which is preliminary data.</text>
</comment>
<organism evidence="2 3">
    <name type="scientific">Brachybacterium equifaecis</name>
    <dbReference type="NCBI Taxonomy" id="2910770"/>
    <lineage>
        <taxon>Bacteria</taxon>
        <taxon>Bacillati</taxon>
        <taxon>Actinomycetota</taxon>
        <taxon>Actinomycetes</taxon>
        <taxon>Micrococcales</taxon>
        <taxon>Dermabacteraceae</taxon>
        <taxon>Brachybacterium</taxon>
    </lineage>
</organism>
<sequence>MSTKSTAPAKGAARPRSLRSRQWAEDNVIRDSKGRFMAFLNAKSHASIDGRPMYATAEQLDQRSRELEEGGFVRAIAEGAYYNPRKTGGQAQLEQWWDTRRMQSEYTDSDKGIPQMPDDWTPNRAAGNSLSGHRRTYRRLYKGNGISMRMPSAASIRSFAETQDGKSFDVPVEAAFPGGTVSGWVRCRRTEDGLWMTQGLDFHGRQAQIQEAVSAVLEARRVTTALSGVESLDERRLNRLSRAGARVIPSEGGFMEGFAVNPAAGVTFTKIRDKVYANAVVSNLREIAALSGPEQGRFYNERIRSAPPLGLAQTCEKCQAVYHPSFGTHICMRSAYTGPRELADPMLDQKRQSSGILAGVLSIFGRDARKVRAASRDSSLDRELDLSDQRS</sequence>
<feature type="region of interest" description="Disordered" evidence="1">
    <location>
        <begin position="107"/>
        <end position="130"/>
    </location>
</feature>
<evidence type="ECO:0000313" key="2">
    <source>
        <dbReference type="EMBL" id="MCL6424378.1"/>
    </source>
</evidence>
<gene>
    <name evidence="2" type="ORF">Bequi_13490</name>
</gene>
<evidence type="ECO:0000256" key="1">
    <source>
        <dbReference type="SAM" id="MobiDB-lite"/>
    </source>
</evidence>
<evidence type="ECO:0000313" key="3">
    <source>
        <dbReference type="Proteomes" id="UP001203761"/>
    </source>
</evidence>
<feature type="region of interest" description="Disordered" evidence="1">
    <location>
        <begin position="1"/>
        <end position="21"/>
    </location>
</feature>
<proteinExistence type="predicted"/>
<accession>A0ABT0R358</accession>
<name>A0ABT0R358_9MICO</name>